<keyword evidence="1" id="KW-0547">Nucleotide-binding</keyword>
<evidence type="ECO:0000259" key="3">
    <source>
        <dbReference type="PROSITE" id="PS50011"/>
    </source>
</evidence>
<dbReference type="Pfam" id="PF07714">
    <property type="entry name" value="PK_Tyr_Ser-Thr"/>
    <property type="match status" value="1"/>
</dbReference>
<dbReference type="PROSITE" id="PS00107">
    <property type="entry name" value="PROTEIN_KINASE_ATP"/>
    <property type="match status" value="1"/>
</dbReference>
<dbReference type="Gene3D" id="1.10.510.10">
    <property type="entry name" value="Transferase(Phosphotransferase) domain 1"/>
    <property type="match status" value="1"/>
</dbReference>
<reference evidence="4" key="1">
    <citation type="submission" date="2021-01" db="EMBL/GenBank/DDBJ databases">
        <authorList>
            <person name="Bezrukov I."/>
        </authorList>
    </citation>
    <scope>NUCLEOTIDE SEQUENCE</scope>
</reference>
<dbReference type="GO" id="GO:0005524">
    <property type="term" value="F:ATP binding"/>
    <property type="evidence" value="ECO:0007669"/>
    <property type="project" value="UniProtKB-UniRule"/>
</dbReference>
<accession>A0A8S2AST0</accession>
<protein>
    <recommendedName>
        <fullName evidence="3">Protein kinase domain-containing protein</fullName>
    </recommendedName>
</protein>
<keyword evidence="5" id="KW-1185">Reference proteome</keyword>
<dbReference type="Proteomes" id="UP000682877">
    <property type="component" value="Chromosome 7"/>
</dbReference>
<evidence type="ECO:0000313" key="4">
    <source>
        <dbReference type="EMBL" id="CAE6181233.1"/>
    </source>
</evidence>
<dbReference type="SUPFAM" id="SSF56112">
    <property type="entry name" value="Protein kinase-like (PK-like)"/>
    <property type="match status" value="2"/>
</dbReference>
<dbReference type="InterPro" id="IPR011009">
    <property type="entry name" value="Kinase-like_dom_sf"/>
</dbReference>
<gene>
    <name evidence="4" type="ORF">AARE701A_LOCUS18683</name>
</gene>
<evidence type="ECO:0000256" key="1">
    <source>
        <dbReference type="PROSITE-ProRule" id="PRU10141"/>
    </source>
</evidence>
<evidence type="ECO:0000256" key="2">
    <source>
        <dbReference type="SAM" id="MobiDB-lite"/>
    </source>
</evidence>
<dbReference type="InterPro" id="IPR001245">
    <property type="entry name" value="Ser-Thr/Tyr_kinase_cat_dom"/>
</dbReference>
<evidence type="ECO:0000313" key="5">
    <source>
        <dbReference type="Proteomes" id="UP000682877"/>
    </source>
</evidence>
<keyword evidence="1" id="KW-0067">ATP-binding</keyword>
<feature type="domain" description="Protein kinase" evidence="3">
    <location>
        <begin position="1"/>
        <end position="212"/>
    </location>
</feature>
<sequence>MKQKNLLWRTKSYQSLDRQTGIDITTTHSLQFDLKTIETATDKFSESNKIGQGGFGEVFKGVLPDGTEVAVKRLIFGMDQTQAETSRIVGTYGYMSPEYAMKGHFSVKSDVYSFGVLVLEIIAGKRNNGLDRDGNARNLVTYVWRLWREGSPLELVDPSVGENYDSNEVTRCIHIALLCVQEDPADRPTLASIILMLTSNTITLPVPRQPGFFFQSRLDDFEGLEPSQSTGRSMPYSVNDVSITDLEPR</sequence>
<dbReference type="EMBL" id="LR999457">
    <property type="protein sequence ID" value="CAE6181233.1"/>
    <property type="molecule type" value="Genomic_DNA"/>
</dbReference>
<proteinExistence type="predicted"/>
<name>A0A8S2AST0_ARAAE</name>
<feature type="binding site" evidence="1">
    <location>
        <position position="72"/>
    </location>
    <ligand>
        <name>ATP</name>
        <dbReference type="ChEBI" id="CHEBI:30616"/>
    </ligand>
</feature>
<organism evidence="4 5">
    <name type="scientific">Arabidopsis arenosa</name>
    <name type="common">Sand rock-cress</name>
    <name type="synonym">Cardaminopsis arenosa</name>
    <dbReference type="NCBI Taxonomy" id="38785"/>
    <lineage>
        <taxon>Eukaryota</taxon>
        <taxon>Viridiplantae</taxon>
        <taxon>Streptophyta</taxon>
        <taxon>Embryophyta</taxon>
        <taxon>Tracheophyta</taxon>
        <taxon>Spermatophyta</taxon>
        <taxon>Magnoliopsida</taxon>
        <taxon>eudicotyledons</taxon>
        <taxon>Gunneridae</taxon>
        <taxon>Pentapetalae</taxon>
        <taxon>rosids</taxon>
        <taxon>malvids</taxon>
        <taxon>Brassicales</taxon>
        <taxon>Brassicaceae</taxon>
        <taxon>Camelineae</taxon>
        <taxon>Arabidopsis</taxon>
    </lineage>
</organism>
<dbReference type="GO" id="GO:0004672">
    <property type="term" value="F:protein kinase activity"/>
    <property type="evidence" value="ECO:0007669"/>
    <property type="project" value="InterPro"/>
</dbReference>
<dbReference type="AlphaFoldDB" id="A0A8S2AST0"/>
<dbReference type="InterPro" id="IPR000719">
    <property type="entry name" value="Prot_kinase_dom"/>
</dbReference>
<dbReference type="InterPro" id="IPR017441">
    <property type="entry name" value="Protein_kinase_ATP_BS"/>
</dbReference>
<dbReference type="FunFam" id="1.10.510.10:FF:001722">
    <property type="entry name" value="G-type lectin S-receptor-like serine/threonine-protein kinase B120"/>
    <property type="match status" value="1"/>
</dbReference>
<dbReference type="PROSITE" id="PS50011">
    <property type="entry name" value="PROTEIN_KINASE_DOM"/>
    <property type="match status" value="1"/>
</dbReference>
<dbReference type="PANTHER" id="PTHR27006:SF606">
    <property type="entry name" value="INTERLEUKIN-1 RECEPTOR-ASSOCIATED KINASE 4"/>
    <property type="match status" value="1"/>
</dbReference>
<feature type="region of interest" description="Disordered" evidence="2">
    <location>
        <begin position="224"/>
        <end position="249"/>
    </location>
</feature>
<dbReference type="PANTHER" id="PTHR27006">
    <property type="entry name" value="PROMASTIGOTE SURFACE ANTIGEN PROTEIN PSA"/>
    <property type="match status" value="1"/>
</dbReference>